<organism evidence="1 2">
    <name type="scientific">Candidatus Taylorbacteria bacterium RIFCSPLOWO2_12_FULL_43_20</name>
    <dbReference type="NCBI Taxonomy" id="1802332"/>
    <lineage>
        <taxon>Bacteria</taxon>
        <taxon>Candidatus Tayloriibacteriota</taxon>
    </lineage>
</organism>
<evidence type="ECO:0000313" key="2">
    <source>
        <dbReference type="Proteomes" id="UP000177269"/>
    </source>
</evidence>
<evidence type="ECO:0008006" key="3">
    <source>
        <dbReference type="Google" id="ProtNLM"/>
    </source>
</evidence>
<reference evidence="1 2" key="1">
    <citation type="journal article" date="2016" name="Nat. Commun.">
        <title>Thousands of microbial genomes shed light on interconnected biogeochemical processes in an aquifer system.</title>
        <authorList>
            <person name="Anantharaman K."/>
            <person name="Brown C.T."/>
            <person name="Hug L.A."/>
            <person name="Sharon I."/>
            <person name="Castelle C.J."/>
            <person name="Probst A.J."/>
            <person name="Thomas B.C."/>
            <person name="Singh A."/>
            <person name="Wilkins M.J."/>
            <person name="Karaoz U."/>
            <person name="Brodie E.L."/>
            <person name="Williams K.H."/>
            <person name="Hubbard S.S."/>
            <person name="Banfield J.F."/>
        </authorList>
    </citation>
    <scope>NUCLEOTIDE SEQUENCE [LARGE SCALE GENOMIC DNA]</scope>
</reference>
<proteinExistence type="predicted"/>
<dbReference type="AlphaFoldDB" id="A0A1G2P3J1"/>
<gene>
    <name evidence="1" type="ORF">A3G52_00355</name>
</gene>
<comment type="caution">
    <text evidence="1">The sequence shown here is derived from an EMBL/GenBank/DDBJ whole genome shotgun (WGS) entry which is preliminary data.</text>
</comment>
<sequence>MELSRHDDLEKDLRNLKRFPTPRESLEAWERLFSLKGLRETPGVDPFRGFGNAKIYKGRVVPLKENMGKSKGYRVIVQIISHDCFKILVFSRHGIYHDEQDLIDIVKARLIIC</sequence>
<name>A0A1G2P3J1_9BACT</name>
<protein>
    <recommendedName>
        <fullName evidence="3">Addiction module toxin RelE</fullName>
    </recommendedName>
</protein>
<dbReference type="EMBL" id="MHSK01000017">
    <property type="protein sequence ID" value="OHA42192.1"/>
    <property type="molecule type" value="Genomic_DNA"/>
</dbReference>
<accession>A0A1G2P3J1</accession>
<dbReference type="Proteomes" id="UP000177269">
    <property type="component" value="Unassembled WGS sequence"/>
</dbReference>
<evidence type="ECO:0000313" key="1">
    <source>
        <dbReference type="EMBL" id="OHA42192.1"/>
    </source>
</evidence>